<feature type="transmembrane region" description="Helical" evidence="7">
    <location>
        <begin position="268"/>
        <end position="287"/>
    </location>
</feature>
<evidence type="ECO:0000256" key="6">
    <source>
        <dbReference type="ARBA" id="ARBA00023180"/>
    </source>
</evidence>
<feature type="transmembrane region" description="Helical" evidence="7">
    <location>
        <begin position="335"/>
        <end position="352"/>
    </location>
</feature>
<dbReference type="GO" id="GO:0022857">
    <property type="term" value="F:transmembrane transporter activity"/>
    <property type="evidence" value="ECO:0007669"/>
    <property type="project" value="InterPro"/>
</dbReference>
<feature type="domain" description="Major facilitator superfamily (MFS) profile" evidence="9">
    <location>
        <begin position="8"/>
        <end position="498"/>
    </location>
</feature>
<evidence type="ECO:0000313" key="11">
    <source>
        <dbReference type="Proteomes" id="UP001172101"/>
    </source>
</evidence>
<dbReference type="InterPro" id="IPR020846">
    <property type="entry name" value="MFS_dom"/>
</dbReference>
<dbReference type="GeneID" id="85326769"/>
<dbReference type="PANTHER" id="PTHR23501">
    <property type="entry name" value="MAJOR FACILITATOR SUPERFAMILY"/>
    <property type="match status" value="1"/>
</dbReference>
<evidence type="ECO:0000256" key="2">
    <source>
        <dbReference type="ARBA" id="ARBA00022448"/>
    </source>
</evidence>
<feature type="transmembrane region" description="Helical" evidence="7">
    <location>
        <begin position="225"/>
        <end position="247"/>
    </location>
</feature>
<dbReference type="Gene3D" id="1.20.1250.20">
    <property type="entry name" value="MFS general substrate transporter like domains"/>
    <property type="match status" value="1"/>
</dbReference>
<dbReference type="EMBL" id="JAUIRO010000002">
    <property type="protein sequence ID" value="KAK0726902.1"/>
    <property type="molecule type" value="Genomic_DNA"/>
</dbReference>
<dbReference type="SUPFAM" id="SSF103473">
    <property type="entry name" value="MFS general substrate transporter"/>
    <property type="match status" value="1"/>
</dbReference>
<dbReference type="Gene3D" id="1.20.1720.10">
    <property type="entry name" value="Multidrug resistance protein D"/>
    <property type="match status" value="1"/>
</dbReference>
<organism evidence="10 11">
    <name type="scientific">Lasiosphaeria miniovina</name>
    <dbReference type="NCBI Taxonomy" id="1954250"/>
    <lineage>
        <taxon>Eukaryota</taxon>
        <taxon>Fungi</taxon>
        <taxon>Dikarya</taxon>
        <taxon>Ascomycota</taxon>
        <taxon>Pezizomycotina</taxon>
        <taxon>Sordariomycetes</taxon>
        <taxon>Sordariomycetidae</taxon>
        <taxon>Sordariales</taxon>
        <taxon>Lasiosphaeriaceae</taxon>
        <taxon>Lasiosphaeria</taxon>
    </lineage>
</organism>
<dbReference type="InterPro" id="IPR011701">
    <property type="entry name" value="MFS"/>
</dbReference>
<feature type="chain" id="PRO_5041436994" evidence="8">
    <location>
        <begin position="16"/>
        <end position="515"/>
    </location>
</feature>
<evidence type="ECO:0000259" key="9">
    <source>
        <dbReference type="PROSITE" id="PS50850"/>
    </source>
</evidence>
<evidence type="ECO:0000256" key="1">
    <source>
        <dbReference type="ARBA" id="ARBA00004141"/>
    </source>
</evidence>
<keyword evidence="2" id="KW-0813">Transport</keyword>
<accession>A0AA40B3M8</accession>
<keyword evidence="4 7" id="KW-1133">Transmembrane helix</keyword>
<dbReference type="PANTHER" id="PTHR23501:SF187">
    <property type="entry name" value="MAJOR FACILITATOR SUPERFAMILY (MFS) PROFILE DOMAIN-CONTAINING PROTEIN"/>
    <property type="match status" value="1"/>
</dbReference>
<proteinExistence type="predicted"/>
<feature type="transmembrane region" description="Helical" evidence="7">
    <location>
        <begin position="132"/>
        <end position="154"/>
    </location>
</feature>
<feature type="transmembrane region" description="Helical" evidence="7">
    <location>
        <begin position="199"/>
        <end position="219"/>
    </location>
</feature>
<sequence>MGWKFWMVFPPLCVATLLIALESTVTSTALPEIAAALNSGDNYVWFLNGYLLTATIFLPLYGQFADVFGRRWPTIFGVAVFTLGSGISGGAHSTGAMIAGRLVQGLGAAGITSMTQIIVGDLVPARERPKHMGVVFAVFGVGTTLGPPVGGVIVAHDWRWVFWLNLPVGAVTLVMQFLFLKVAYVRRATFRERMRSIDWLGNLLLGASVVAVLTALSWADVRYPWSSWRVIVPLVVGFAGFLGFHVYEMSPWCAPVPAIAPYMWASRASAVGLVLSFLQSMLIYWRTYFLPLYFQAVLLASPARSGALLLPTILMGIPAAIIGGGWLSRSGRYKPIHFFGFASTALATGLYIDFGRGSSLAKVVLYQIVCGLGGVLLSAMVPAIQAAHPQSRVAAATSTWNFYRSFGAIWGITIPAAVFNSRMAAEVQARVSDPRVRALIGSGDAYARVSSAFISSLPEPVQSQVVDAYRETLRLVWIVCLAFSVLALLLVFAEPEIPLKETLVSDYQLEEAEAK</sequence>
<dbReference type="AlphaFoldDB" id="A0AA40B3M8"/>
<dbReference type="PROSITE" id="PS50850">
    <property type="entry name" value="MFS"/>
    <property type="match status" value="1"/>
</dbReference>
<evidence type="ECO:0000313" key="10">
    <source>
        <dbReference type="EMBL" id="KAK0726902.1"/>
    </source>
</evidence>
<evidence type="ECO:0000256" key="8">
    <source>
        <dbReference type="SAM" id="SignalP"/>
    </source>
</evidence>
<feature type="transmembrane region" description="Helical" evidence="7">
    <location>
        <begin position="475"/>
        <end position="493"/>
    </location>
</feature>
<reference evidence="10" key="1">
    <citation type="submission" date="2023-06" db="EMBL/GenBank/DDBJ databases">
        <title>Genome-scale phylogeny and comparative genomics of the fungal order Sordariales.</title>
        <authorList>
            <consortium name="Lawrence Berkeley National Laboratory"/>
            <person name="Hensen N."/>
            <person name="Bonometti L."/>
            <person name="Westerberg I."/>
            <person name="Brannstrom I.O."/>
            <person name="Guillou S."/>
            <person name="Cros-Aarteil S."/>
            <person name="Calhoun S."/>
            <person name="Haridas S."/>
            <person name="Kuo A."/>
            <person name="Mondo S."/>
            <person name="Pangilinan J."/>
            <person name="Riley R."/>
            <person name="LaButti K."/>
            <person name="Andreopoulos B."/>
            <person name="Lipzen A."/>
            <person name="Chen C."/>
            <person name="Yanf M."/>
            <person name="Daum C."/>
            <person name="Ng V."/>
            <person name="Clum A."/>
            <person name="Steindorff A."/>
            <person name="Ohm R."/>
            <person name="Martin F."/>
            <person name="Silar P."/>
            <person name="Natvig D."/>
            <person name="Lalanne C."/>
            <person name="Gautier V."/>
            <person name="Ament-velasquez S.L."/>
            <person name="Kruys A."/>
            <person name="Hutchinson M.I."/>
            <person name="Powell A.J."/>
            <person name="Barry K."/>
            <person name="Miller A.N."/>
            <person name="Grigoriev I.V."/>
            <person name="Debuchy R."/>
            <person name="Gladieux P."/>
            <person name="Thoren M.H."/>
            <person name="Johannesson H."/>
        </authorList>
    </citation>
    <scope>NUCLEOTIDE SEQUENCE</scope>
    <source>
        <strain evidence="10">SMH2392-1A</strain>
    </source>
</reference>
<keyword evidence="5 7" id="KW-0472">Membrane</keyword>
<dbReference type="Pfam" id="PF07690">
    <property type="entry name" value="MFS_1"/>
    <property type="match status" value="1"/>
</dbReference>
<feature type="transmembrane region" description="Helical" evidence="7">
    <location>
        <begin position="160"/>
        <end position="179"/>
    </location>
</feature>
<dbReference type="GO" id="GO:0005886">
    <property type="term" value="C:plasma membrane"/>
    <property type="evidence" value="ECO:0007669"/>
    <property type="project" value="TreeGrafter"/>
</dbReference>
<feature type="transmembrane region" description="Helical" evidence="7">
    <location>
        <begin position="364"/>
        <end position="384"/>
    </location>
</feature>
<name>A0AA40B3M8_9PEZI</name>
<keyword evidence="3 7" id="KW-0812">Transmembrane</keyword>
<evidence type="ECO:0000256" key="3">
    <source>
        <dbReference type="ARBA" id="ARBA00022692"/>
    </source>
</evidence>
<feature type="transmembrane region" description="Helical" evidence="7">
    <location>
        <begin position="74"/>
        <end position="92"/>
    </location>
</feature>
<dbReference type="Proteomes" id="UP001172101">
    <property type="component" value="Unassembled WGS sequence"/>
</dbReference>
<evidence type="ECO:0000256" key="5">
    <source>
        <dbReference type="ARBA" id="ARBA00023136"/>
    </source>
</evidence>
<protein>
    <submittedName>
        <fullName evidence="10">Major facilitator superfamily domain-containing protein</fullName>
    </submittedName>
</protein>
<dbReference type="InterPro" id="IPR036259">
    <property type="entry name" value="MFS_trans_sf"/>
</dbReference>
<keyword evidence="8" id="KW-0732">Signal</keyword>
<feature type="transmembrane region" description="Helical" evidence="7">
    <location>
        <begin position="43"/>
        <end position="62"/>
    </location>
</feature>
<evidence type="ECO:0000256" key="4">
    <source>
        <dbReference type="ARBA" id="ARBA00022989"/>
    </source>
</evidence>
<dbReference type="PRINTS" id="PR01036">
    <property type="entry name" value="TCRTETB"/>
</dbReference>
<evidence type="ECO:0000256" key="7">
    <source>
        <dbReference type="SAM" id="Phobius"/>
    </source>
</evidence>
<feature type="transmembrane region" description="Helical" evidence="7">
    <location>
        <begin position="307"/>
        <end position="328"/>
    </location>
</feature>
<gene>
    <name evidence="10" type="ORF">B0T26DRAFT_737759</name>
</gene>
<feature type="transmembrane region" description="Helical" evidence="7">
    <location>
        <begin position="98"/>
        <end position="120"/>
    </location>
</feature>
<keyword evidence="11" id="KW-1185">Reference proteome</keyword>
<keyword evidence="6" id="KW-0325">Glycoprotein</keyword>
<comment type="caution">
    <text evidence="10">The sequence shown here is derived from an EMBL/GenBank/DDBJ whole genome shotgun (WGS) entry which is preliminary data.</text>
</comment>
<feature type="signal peptide" evidence="8">
    <location>
        <begin position="1"/>
        <end position="15"/>
    </location>
</feature>
<dbReference type="RefSeq" id="XP_060299758.1">
    <property type="nucleotide sequence ID" value="XM_060443499.1"/>
</dbReference>
<comment type="subcellular location">
    <subcellularLocation>
        <location evidence="1">Membrane</location>
        <topology evidence="1">Multi-pass membrane protein</topology>
    </subcellularLocation>
</comment>